<dbReference type="Pfam" id="PF02518">
    <property type="entry name" value="HATPase_c"/>
    <property type="match status" value="1"/>
</dbReference>
<evidence type="ECO:0000313" key="3">
    <source>
        <dbReference type="EMBL" id="PAD83653.1"/>
    </source>
</evidence>
<feature type="domain" description="Histidine kinase/HSP90-like ATPase" evidence="1">
    <location>
        <begin position="486"/>
        <end position="589"/>
    </location>
</feature>
<protein>
    <submittedName>
        <fullName evidence="3">Uncharacterized protein</fullName>
    </submittedName>
</protein>
<dbReference type="GO" id="GO:0016020">
    <property type="term" value="C:membrane"/>
    <property type="evidence" value="ECO:0007669"/>
    <property type="project" value="InterPro"/>
</dbReference>
<organism evidence="3 4">
    <name type="scientific">Niallia circulans</name>
    <name type="common">Bacillus circulans</name>
    <dbReference type="NCBI Taxonomy" id="1397"/>
    <lineage>
        <taxon>Bacteria</taxon>
        <taxon>Bacillati</taxon>
        <taxon>Bacillota</taxon>
        <taxon>Bacilli</taxon>
        <taxon>Bacillales</taxon>
        <taxon>Bacillaceae</taxon>
        <taxon>Niallia</taxon>
    </lineage>
</organism>
<feature type="domain" description="Signal transduction histidine kinase internal region" evidence="2">
    <location>
        <begin position="384"/>
        <end position="464"/>
    </location>
</feature>
<dbReference type="InterPro" id="IPR010559">
    <property type="entry name" value="Sig_transdc_His_kin_internal"/>
</dbReference>
<sequence>MEGWEKNLLALLLNNIKIKKKMVLIYLLAVVIPIVLTNLVIIHSIRENEDIQKNKSMEITIERLKYHLNESFNEITEVSNYISRDLKINEFLQKKYKDNVDYYSDYISLVQENIINNFYVSQALESIEIYTTNPTIINGGVFWNLRAVEQTNWYRIYKENNHNMILYPYYEENKQFPPKLESNRTISFIRELPNRSNGYKSIVKININYYRLLANIKNEDTSNNIVIAYNDQVIFSNQGSEKKNTIFRKLKSKEKSRFNLSDSFLAINDRWDIYISNNQINIFDLIENKKTILLVLIIFNFLFPTLVILLINKSFQDRIALTEQHLLKVEKGIFERININEGKDEIGDLIRSYNFMVVKIDELLGEVYKKEREQQKIELAKTKAELNALQSQVNPHFLYNTLDSIRMRNLLNGDRESATVINELAQLFRRMTKWSDSYFVTVEEELAYVQRYLNIQKYRFVDRLNFSIYVEEECKEHYIPKMLIVTFVENACIHGIEKKKNGGEISIIVSTQENAIYIEILDSGVGMDAKRLRKIREDLEKNDVTTSNWEESTGILNAYLRLKMHYQEEGELEIESQNYTGTEVYIKLPII</sequence>
<dbReference type="GO" id="GO:0000155">
    <property type="term" value="F:phosphorelay sensor kinase activity"/>
    <property type="evidence" value="ECO:0007669"/>
    <property type="project" value="InterPro"/>
</dbReference>
<dbReference type="InterPro" id="IPR050640">
    <property type="entry name" value="Bact_2-comp_sensor_kinase"/>
</dbReference>
<dbReference type="InterPro" id="IPR036890">
    <property type="entry name" value="HATPase_C_sf"/>
</dbReference>
<dbReference type="KEGG" id="bcir:C2I06_14655"/>
<gene>
    <name evidence="3" type="ORF">CHH57_08505</name>
</gene>
<dbReference type="SUPFAM" id="SSF55874">
    <property type="entry name" value="ATPase domain of HSP90 chaperone/DNA topoisomerase II/histidine kinase"/>
    <property type="match status" value="1"/>
</dbReference>
<evidence type="ECO:0000259" key="1">
    <source>
        <dbReference type="Pfam" id="PF02518"/>
    </source>
</evidence>
<dbReference type="RefSeq" id="WP_095329827.1">
    <property type="nucleotide sequence ID" value="NZ_JAPWCI010000014.1"/>
</dbReference>
<dbReference type="Gene3D" id="3.30.565.10">
    <property type="entry name" value="Histidine kinase-like ATPase, C-terminal domain"/>
    <property type="match status" value="1"/>
</dbReference>
<dbReference type="EMBL" id="NPBQ01000051">
    <property type="protein sequence ID" value="PAD83653.1"/>
    <property type="molecule type" value="Genomic_DNA"/>
</dbReference>
<accession>A0A268FE59</accession>
<dbReference type="AlphaFoldDB" id="A0A268FE59"/>
<name>A0A268FE59_NIACI</name>
<dbReference type="PANTHER" id="PTHR34220:SF7">
    <property type="entry name" value="SENSOR HISTIDINE KINASE YPDA"/>
    <property type="match status" value="1"/>
</dbReference>
<comment type="caution">
    <text evidence="3">The sequence shown here is derived from an EMBL/GenBank/DDBJ whole genome shotgun (WGS) entry which is preliminary data.</text>
</comment>
<dbReference type="InterPro" id="IPR003594">
    <property type="entry name" value="HATPase_dom"/>
</dbReference>
<dbReference type="Pfam" id="PF06580">
    <property type="entry name" value="His_kinase"/>
    <property type="match status" value="1"/>
</dbReference>
<dbReference type="PANTHER" id="PTHR34220">
    <property type="entry name" value="SENSOR HISTIDINE KINASE YPDA"/>
    <property type="match status" value="1"/>
</dbReference>
<reference evidence="3 4" key="1">
    <citation type="submission" date="2017-07" db="EMBL/GenBank/DDBJ databases">
        <title>Isolation and whole genome analysis of endospore-forming bacteria from heroin.</title>
        <authorList>
            <person name="Kalinowski J."/>
            <person name="Ahrens B."/>
            <person name="Al-Dilaimi A."/>
            <person name="Winkler A."/>
            <person name="Wibberg D."/>
            <person name="Schleenbecker U."/>
            <person name="Ruckert C."/>
            <person name="Wolfel R."/>
            <person name="Grass G."/>
        </authorList>
    </citation>
    <scope>NUCLEOTIDE SEQUENCE [LARGE SCALE GENOMIC DNA]</scope>
    <source>
        <strain evidence="3 4">7521-2</strain>
    </source>
</reference>
<proteinExistence type="predicted"/>
<evidence type="ECO:0000259" key="2">
    <source>
        <dbReference type="Pfam" id="PF06580"/>
    </source>
</evidence>
<dbReference type="Proteomes" id="UP000216961">
    <property type="component" value="Unassembled WGS sequence"/>
</dbReference>
<evidence type="ECO:0000313" key="4">
    <source>
        <dbReference type="Proteomes" id="UP000216961"/>
    </source>
</evidence>
<dbReference type="Gene3D" id="6.10.340.10">
    <property type="match status" value="1"/>
</dbReference>